<protein>
    <submittedName>
        <fullName evidence="1">Uncharacterized protein</fullName>
    </submittedName>
</protein>
<dbReference type="EMBL" id="BPLR01014795">
    <property type="protein sequence ID" value="GIY71374.1"/>
    <property type="molecule type" value="Genomic_DNA"/>
</dbReference>
<dbReference type="Proteomes" id="UP001054945">
    <property type="component" value="Unassembled WGS sequence"/>
</dbReference>
<accession>A0AAV4VP32</accession>
<sequence>VRKSVSSRCLRGQERVLEVWLPFKDSVTVWRAKLVLPLMVTLVSVWGSGSYGEQWRSCVFEGLRHVLFSICSRKTRS</sequence>
<name>A0AAV4VP32_CAEEX</name>
<evidence type="ECO:0000313" key="1">
    <source>
        <dbReference type="EMBL" id="GIY71374.1"/>
    </source>
</evidence>
<comment type="caution">
    <text evidence="1">The sequence shown here is derived from an EMBL/GenBank/DDBJ whole genome shotgun (WGS) entry which is preliminary data.</text>
</comment>
<organism evidence="1 2">
    <name type="scientific">Caerostris extrusa</name>
    <name type="common">Bark spider</name>
    <name type="synonym">Caerostris bankana</name>
    <dbReference type="NCBI Taxonomy" id="172846"/>
    <lineage>
        <taxon>Eukaryota</taxon>
        <taxon>Metazoa</taxon>
        <taxon>Ecdysozoa</taxon>
        <taxon>Arthropoda</taxon>
        <taxon>Chelicerata</taxon>
        <taxon>Arachnida</taxon>
        <taxon>Araneae</taxon>
        <taxon>Araneomorphae</taxon>
        <taxon>Entelegynae</taxon>
        <taxon>Araneoidea</taxon>
        <taxon>Araneidae</taxon>
        <taxon>Caerostris</taxon>
    </lineage>
</organism>
<dbReference type="AlphaFoldDB" id="A0AAV4VP32"/>
<proteinExistence type="predicted"/>
<keyword evidence="2" id="KW-1185">Reference proteome</keyword>
<gene>
    <name evidence="1" type="ORF">CEXT_735841</name>
</gene>
<feature type="non-terminal residue" evidence="1">
    <location>
        <position position="1"/>
    </location>
</feature>
<reference evidence="1 2" key="1">
    <citation type="submission" date="2021-06" db="EMBL/GenBank/DDBJ databases">
        <title>Caerostris extrusa draft genome.</title>
        <authorList>
            <person name="Kono N."/>
            <person name="Arakawa K."/>
        </authorList>
    </citation>
    <scope>NUCLEOTIDE SEQUENCE [LARGE SCALE GENOMIC DNA]</scope>
</reference>
<evidence type="ECO:0000313" key="2">
    <source>
        <dbReference type="Proteomes" id="UP001054945"/>
    </source>
</evidence>